<evidence type="ECO:0000313" key="3">
    <source>
        <dbReference type="Proteomes" id="UP000006727"/>
    </source>
</evidence>
<gene>
    <name evidence="1" type="ORF">PHYPA_014890</name>
</gene>
<proteinExistence type="predicted"/>
<dbReference type="Gramene" id="Pp3c11_11119V3.1">
    <property type="protein sequence ID" value="Pp3c11_11119V3.1"/>
    <property type="gene ID" value="Pp3c11_11119"/>
</dbReference>
<organism evidence="1">
    <name type="scientific">Physcomitrium patens</name>
    <name type="common">Spreading-leaved earth moss</name>
    <name type="synonym">Physcomitrella patens</name>
    <dbReference type="NCBI Taxonomy" id="3218"/>
    <lineage>
        <taxon>Eukaryota</taxon>
        <taxon>Viridiplantae</taxon>
        <taxon>Streptophyta</taxon>
        <taxon>Embryophyta</taxon>
        <taxon>Bryophyta</taxon>
        <taxon>Bryophytina</taxon>
        <taxon>Bryopsida</taxon>
        <taxon>Funariidae</taxon>
        <taxon>Funariales</taxon>
        <taxon>Funariaceae</taxon>
        <taxon>Physcomitrium</taxon>
    </lineage>
</organism>
<name>A0A2K1JUC1_PHYPA</name>
<evidence type="ECO:0000313" key="1">
    <source>
        <dbReference type="EMBL" id="PNR45119.1"/>
    </source>
</evidence>
<accession>A0A2K1JUC1</accession>
<dbReference type="EMBL" id="ABEU02000011">
    <property type="protein sequence ID" value="PNR45119.1"/>
    <property type="molecule type" value="Genomic_DNA"/>
</dbReference>
<dbReference type="InParanoid" id="A0A2K1JUC1"/>
<protein>
    <submittedName>
        <fullName evidence="1 2">Uncharacterized protein</fullName>
    </submittedName>
</protein>
<keyword evidence="3" id="KW-1185">Reference proteome</keyword>
<reference evidence="1 3" key="2">
    <citation type="journal article" date="2018" name="Plant J.">
        <title>The Physcomitrella patens chromosome-scale assembly reveals moss genome structure and evolution.</title>
        <authorList>
            <person name="Lang D."/>
            <person name="Ullrich K.K."/>
            <person name="Murat F."/>
            <person name="Fuchs J."/>
            <person name="Jenkins J."/>
            <person name="Haas F.B."/>
            <person name="Piednoel M."/>
            <person name="Gundlach H."/>
            <person name="Van Bel M."/>
            <person name="Meyberg R."/>
            <person name="Vives C."/>
            <person name="Morata J."/>
            <person name="Symeonidi A."/>
            <person name="Hiss M."/>
            <person name="Muchero W."/>
            <person name="Kamisugi Y."/>
            <person name="Saleh O."/>
            <person name="Blanc G."/>
            <person name="Decker E.L."/>
            <person name="van Gessel N."/>
            <person name="Grimwood J."/>
            <person name="Hayes R.D."/>
            <person name="Graham S.W."/>
            <person name="Gunter L.E."/>
            <person name="McDaniel S.F."/>
            <person name="Hoernstein S.N.W."/>
            <person name="Larsson A."/>
            <person name="Li F.W."/>
            <person name="Perroud P.F."/>
            <person name="Phillips J."/>
            <person name="Ranjan P."/>
            <person name="Rokshar D.S."/>
            <person name="Rothfels C.J."/>
            <person name="Schneider L."/>
            <person name="Shu S."/>
            <person name="Stevenson D.W."/>
            <person name="Thummler F."/>
            <person name="Tillich M."/>
            <person name="Villarreal Aguilar J.C."/>
            <person name="Widiez T."/>
            <person name="Wong G.K."/>
            <person name="Wymore A."/>
            <person name="Zhang Y."/>
            <person name="Zimmer A.D."/>
            <person name="Quatrano R.S."/>
            <person name="Mayer K.F.X."/>
            <person name="Goodstein D."/>
            <person name="Casacuberta J.M."/>
            <person name="Vandepoele K."/>
            <person name="Reski R."/>
            <person name="Cuming A.C."/>
            <person name="Tuskan G.A."/>
            <person name="Maumus F."/>
            <person name="Salse J."/>
            <person name="Schmutz J."/>
            <person name="Rensing S.A."/>
        </authorList>
    </citation>
    <scope>NUCLEOTIDE SEQUENCE [LARGE SCALE GENOMIC DNA]</scope>
    <source>
        <strain evidence="2 3">cv. Gransden 2004</strain>
    </source>
</reference>
<dbReference type="AlphaFoldDB" id="A0A2K1JUC1"/>
<reference evidence="1 3" key="1">
    <citation type="journal article" date="2008" name="Science">
        <title>The Physcomitrella genome reveals evolutionary insights into the conquest of land by plants.</title>
        <authorList>
            <person name="Rensing S."/>
            <person name="Lang D."/>
            <person name="Zimmer A."/>
            <person name="Terry A."/>
            <person name="Salamov A."/>
            <person name="Shapiro H."/>
            <person name="Nishiyama T."/>
            <person name="Perroud P.-F."/>
            <person name="Lindquist E."/>
            <person name="Kamisugi Y."/>
            <person name="Tanahashi T."/>
            <person name="Sakakibara K."/>
            <person name="Fujita T."/>
            <person name="Oishi K."/>
            <person name="Shin-I T."/>
            <person name="Kuroki Y."/>
            <person name="Toyoda A."/>
            <person name="Suzuki Y."/>
            <person name="Hashimoto A."/>
            <person name="Yamaguchi K."/>
            <person name="Sugano A."/>
            <person name="Kohara Y."/>
            <person name="Fujiyama A."/>
            <person name="Anterola A."/>
            <person name="Aoki S."/>
            <person name="Ashton N."/>
            <person name="Barbazuk W.B."/>
            <person name="Barker E."/>
            <person name="Bennetzen J."/>
            <person name="Bezanilla M."/>
            <person name="Blankenship R."/>
            <person name="Cho S.H."/>
            <person name="Dutcher S."/>
            <person name="Estelle M."/>
            <person name="Fawcett J.A."/>
            <person name="Gundlach H."/>
            <person name="Hanada K."/>
            <person name="Heyl A."/>
            <person name="Hicks K.A."/>
            <person name="Hugh J."/>
            <person name="Lohr M."/>
            <person name="Mayer K."/>
            <person name="Melkozernov A."/>
            <person name="Murata T."/>
            <person name="Nelson D."/>
            <person name="Pils B."/>
            <person name="Prigge M."/>
            <person name="Reiss B."/>
            <person name="Renner T."/>
            <person name="Rombauts S."/>
            <person name="Rushton P."/>
            <person name="Sanderfoot A."/>
            <person name="Schween G."/>
            <person name="Shiu S.-H."/>
            <person name="Stueber K."/>
            <person name="Theodoulou F.L."/>
            <person name="Tu H."/>
            <person name="Van de Peer Y."/>
            <person name="Verrier P.J."/>
            <person name="Waters E."/>
            <person name="Wood A."/>
            <person name="Yang L."/>
            <person name="Cove D."/>
            <person name="Cuming A."/>
            <person name="Hasebe M."/>
            <person name="Lucas S."/>
            <person name="Mishler D.B."/>
            <person name="Reski R."/>
            <person name="Grigoriev I."/>
            <person name="Quatrano R.S."/>
            <person name="Boore J.L."/>
        </authorList>
    </citation>
    <scope>NUCLEOTIDE SEQUENCE [LARGE SCALE GENOMIC DNA]</scope>
    <source>
        <strain evidence="2 3">cv. Gransden 2004</strain>
    </source>
</reference>
<sequence length="69" mass="7468">MECDLVIIDGSLGTAVVPWKELRRVGKCKCICVELSICVLYIDKLGGALAVVSSEVGAWLVEILNFSLK</sequence>
<reference evidence="2" key="3">
    <citation type="submission" date="2020-12" db="UniProtKB">
        <authorList>
            <consortium name="EnsemblPlants"/>
        </authorList>
    </citation>
    <scope>IDENTIFICATION</scope>
</reference>
<dbReference type="EnsemblPlants" id="Pp3c11_11119V3.1">
    <property type="protein sequence ID" value="Pp3c11_11119V3.1"/>
    <property type="gene ID" value="Pp3c11_11119"/>
</dbReference>
<dbReference type="Proteomes" id="UP000006727">
    <property type="component" value="Chromosome 11"/>
</dbReference>
<evidence type="ECO:0000313" key="2">
    <source>
        <dbReference type="EnsemblPlants" id="Pp3c11_11119V3.1"/>
    </source>
</evidence>